<dbReference type="OrthoDB" id="10303917at2759"/>
<gene>
    <name evidence="3" type="primary">LOC107954678</name>
</gene>
<feature type="compositionally biased region" description="Polar residues" evidence="1">
    <location>
        <begin position="85"/>
        <end position="97"/>
    </location>
</feature>
<dbReference type="GeneID" id="107954678"/>
<reference evidence="2" key="1">
    <citation type="journal article" date="2020" name="Nat. Genet.">
        <title>Genomic diversifications of five Gossypium allopolyploid species and their impact on cotton improvement.</title>
        <authorList>
            <person name="Chen Z.J."/>
            <person name="Sreedasyam A."/>
            <person name="Ando A."/>
            <person name="Song Q."/>
            <person name="De Santiago L.M."/>
            <person name="Hulse-Kemp A.M."/>
            <person name="Ding M."/>
            <person name="Ye W."/>
            <person name="Kirkbride R.C."/>
            <person name="Jenkins J."/>
            <person name="Plott C."/>
            <person name="Lovell J."/>
            <person name="Lin Y.M."/>
            <person name="Vaughn R."/>
            <person name="Liu B."/>
            <person name="Simpson S."/>
            <person name="Scheffler B.E."/>
            <person name="Wen L."/>
            <person name="Saski C.A."/>
            <person name="Grover C.E."/>
            <person name="Hu G."/>
            <person name="Conover J.L."/>
            <person name="Carlson J.W."/>
            <person name="Shu S."/>
            <person name="Boston L.B."/>
            <person name="Williams M."/>
            <person name="Peterson D.G."/>
            <person name="McGee K."/>
            <person name="Jones D.C."/>
            <person name="Wendel J.F."/>
            <person name="Stelly D.M."/>
            <person name="Grimwood J."/>
            <person name="Schmutz J."/>
        </authorList>
    </citation>
    <scope>NUCLEOTIDE SEQUENCE [LARGE SCALE GENOMIC DNA]</scope>
    <source>
        <strain evidence="2">cv. TM-1</strain>
    </source>
</reference>
<organism evidence="2 3">
    <name type="scientific">Gossypium hirsutum</name>
    <name type="common">Upland cotton</name>
    <name type="synonym">Gossypium mexicanum</name>
    <dbReference type="NCBI Taxonomy" id="3635"/>
    <lineage>
        <taxon>Eukaryota</taxon>
        <taxon>Viridiplantae</taxon>
        <taxon>Streptophyta</taxon>
        <taxon>Embryophyta</taxon>
        <taxon>Tracheophyta</taxon>
        <taxon>Spermatophyta</taxon>
        <taxon>Magnoliopsida</taxon>
        <taxon>eudicotyledons</taxon>
        <taxon>Gunneridae</taxon>
        <taxon>Pentapetalae</taxon>
        <taxon>rosids</taxon>
        <taxon>malvids</taxon>
        <taxon>Malvales</taxon>
        <taxon>Malvaceae</taxon>
        <taxon>Malvoideae</taxon>
        <taxon>Gossypium</taxon>
    </lineage>
</organism>
<dbReference type="RefSeq" id="XP_016745792.1">
    <property type="nucleotide sequence ID" value="XM_016890303.2"/>
</dbReference>
<dbReference type="AlphaFoldDB" id="A0A1U8P3K5"/>
<evidence type="ECO:0000313" key="3">
    <source>
        <dbReference type="RefSeq" id="XP_016745792.1"/>
    </source>
</evidence>
<feature type="region of interest" description="Disordered" evidence="1">
    <location>
        <begin position="65"/>
        <end position="97"/>
    </location>
</feature>
<dbReference type="KEGG" id="ghi:107954678"/>
<keyword evidence="2" id="KW-1185">Reference proteome</keyword>
<evidence type="ECO:0000313" key="2">
    <source>
        <dbReference type="Proteomes" id="UP000818029"/>
    </source>
</evidence>
<evidence type="ECO:0000256" key="1">
    <source>
        <dbReference type="SAM" id="MobiDB-lite"/>
    </source>
</evidence>
<name>A0A1U8P3K5_GOSHI</name>
<dbReference type="Proteomes" id="UP000818029">
    <property type="component" value="Chromosome D07"/>
</dbReference>
<sequence length="134" mass="15294">MDSISRLAVVIDNGTGRLERTSITCGRKEIQLALDKRHSVLLEFRYNMQRQSQIVSPKMMEAFFPEERRRSKKKKDSFAKPQDSIARTDSGSQAFNVPQLGSKTVSRCLNSSLKLLMSNCSFLLFNCFHNDICI</sequence>
<accession>A0A1U8P3K5</accession>
<proteinExistence type="predicted"/>
<reference evidence="3" key="2">
    <citation type="submission" date="2025-08" db="UniProtKB">
        <authorList>
            <consortium name="RefSeq"/>
        </authorList>
    </citation>
    <scope>IDENTIFICATION</scope>
</reference>
<protein>
    <submittedName>
        <fullName evidence="3">Uncharacterized protein isoform X1</fullName>
    </submittedName>
</protein>
<dbReference type="PaxDb" id="3635-A0A1U8P3K5"/>